<feature type="compositionally biased region" description="Polar residues" evidence="1">
    <location>
        <begin position="34"/>
        <end position="58"/>
    </location>
</feature>
<feature type="compositionally biased region" description="Basic residues" evidence="1">
    <location>
        <begin position="1"/>
        <end position="11"/>
    </location>
</feature>
<gene>
    <name evidence="2" type="ORF">Scep_014776</name>
</gene>
<name>A0AAP0J2N0_9MAGN</name>
<sequence length="370" mass="40359">MIAERRQRRSPKQKDRPSPHNADSSEQIEHPSSARFSQTPTKASGSRFSVLNDLTESRNLIIDTEDRMPTNSNNPWIFGSTPPPHLKNGSSAIPHGESTHRAGKAKKGKKDGERSEYATTDTQSCEESTSSQKVNKSKKSNNKMKAPLVNTAKGPLQLQGPIAHTITYKPGDFPKLVGVGKGTVQVWCPVPYANYDFANRLNEGSKKRARRSDHKLAQVPCPNDKSRPPSMQAEGAETMAMEDCLDMEADREEGQEFRESGCEFWGVGRPVNLGTLACDAAITTTTSTAAPSTAEATEITTDDMRHWTDILTGQPGAVWPLVPPSARRESHSWLGAQPRAPASCAPASHGWRARGGWGGHDTTPFPFSYA</sequence>
<evidence type="ECO:0000256" key="1">
    <source>
        <dbReference type="SAM" id="MobiDB-lite"/>
    </source>
</evidence>
<evidence type="ECO:0000313" key="3">
    <source>
        <dbReference type="Proteomes" id="UP001419268"/>
    </source>
</evidence>
<proteinExistence type="predicted"/>
<feature type="compositionally biased region" description="Polar residues" evidence="1">
    <location>
        <begin position="117"/>
        <end position="127"/>
    </location>
</feature>
<dbReference type="Proteomes" id="UP001419268">
    <property type="component" value="Unassembled WGS sequence"/>
</dbReference>
<comment type="caution">
    <text evidence="2">The sequence shown here is derived from an EMBL/GenBank/DDBJ whole genome shotgun (WGS) entry which is preliminary data.</text>
</comment>
<dbReference type="AlphaFoldDB" id="A0AAP0J2N0"/>
<dbReference type="EMBL" id="JBBNAG010000006">
    <property type="protein sequence ID" value="KAK9125930.1"/>
    <property type="molecule type" value="Genomic_DNA"/>
</dbReference>
<feature type="region of interest" description="Disordered" evidence="1">
    <location>
        <begin position="206"/>
        <end position="231"/>
    </location>
</feature>
<organism evidence="2 3">
    <name type="scientific">Stephania cephalantha</name>
    <dbReference type="NCBI Taxonomy" id="152367"/>
    <lineage>
        <taxon>Eukaryota</taxon>
        <taxon>Viridiplantae</taxon>
        <taxon>Streptophyta</taxon>
        <taxon>Embryophyta</taxon>
        <taxon>Tracheophyta</taxon>
        <taxon>Spermatophyta</taxon>
        <taxon>Magnoliopsida</taxon>
        <taxon>Ranunculales</taxon>
        <taxon>Menispermaceae</taxon>
        <taxon>Menispermoideae</taxon>
        <taxon>Cissampelideae</taxon>
        <taxon>Stephania</taxon>
    </lineage>
</organism>
<accession>A0AAP0J2N0</accession>
<feature type="region of interest" description="Disordered" evidence="1">
    <location>
        <begin position="1"/>
        <end position="150"/>
    </location>
</feature>
<evidence type="ECO:0000313" key="2">
    <source>
        <dbReference type="EMBL" id="KAK9125930.1"/>
    </source>
</evidence>
<reference evidence="2 3" key="1">
    <citation type="submission" date="2024-01" db="EMBL/GenBank/DDBJ databases">
        <title>Genome assemblies of Stephania.</title>
        <authorList>
            <person name="Yang L."/>
        </authorList>
    </citation>
    <scope>NUCLEOTIDE SEQUENCE [LARGE SCALE GENOMIC DNA]</scope>
    <source>
        <strain evidence="2">JXDWG</strain>
        <tissue evidence="2">Leaf</tissue>
    </source>
</reference>
<keyword evidence="3" id="KW-1185">Reference proteome</keyword>
<protein>
    <submittedName>
        <fullName evidence="2">Uncharacterized protein</fullName>
    </submittedName>
</protein>